<accession>A0ABD2WDE8</accession>
<evidence type="ECO:0000313" key="5">
    <source>
        <dbReference type="EMBL" id="KAL3391025.1"/>
    </source>
</evidence>
<sequence>MILSWIMMSLMIVTKITAKISIQAIKSNPGLYYEDYGSILLKKATWRIAIYLDNTTWTSDNSALNSYVQLERHCYSTKTTPSCELFKSSSVVKQFNIIKKMQDEIALACLTTTQSSVGRNLITNARLRKSAPLAIIGTISKSLFGTATEDEISIIQQSLHKLSGEQSAIIKLSKEKTHLLMHSMDVVANATQQHDTILKELEEIMQDETSELEHLHYEVRLLAHLSAIEREMDERIGVLERMQIILRELREGRVPPQLLTPSLAREIATDIQQNNPDLHIPIPTEHLRPEEILKISKADMIYVDKRTIAIIYIPLTERNHYILYKLHPLEIPQISPDNVTIDAAFIRPTHPFLLLSENRKQYTMYDTEDLDRCLQGHSNYICPIQSPIREAYLSKECEINLVINPSNANLKDCPIMVTPNLDTQWHYLSHEGSWLYSVMKTEKIEVICPTRHIESTKISGIGILHIPPGCHARTRDHLLETEEVRESRHNYIYSTEIHLNVTDLFPQLETDRNLSSILMSNTATTWSKDAVRIETILGKIDAVEAEAREKKSTISIVAGGFGTQLILTAGIITLIVYLKKRIPNIQVRHPNSKPKVRPSMNESPTEQEMSEIPRQNVLS</sequence>
<keyword evidence="6" id="KW-1185">Reference proteome</keyword>
<keyword evidence="1" id="KW-0175">Coiled coil</keyword>
<name>A0ABD2WDE8_9HYME</name>
<dbReference type="AlphaFoldDB" id="A0ABD2WDE8"/>
<proteinExistence type="predicted"/>
<feature type="coiled-coil region" evidence="1">
    <location>
        <begin position="187"/>
        <end position="218"/>
    </location>
</feature>
<keyword evidence="3" id="KW-0812">Transmembrane</keyword>
<keyword evidence="4" id="KW-0732">Signal</keyword>
<keyword evidence="3" id="KW-1133">Transmembrane helix</keyword>
<dbReference type="InterPro" id="IPR022048">
    <property type="entry name" value="Envelope_fusion-like"/>
</dbReference>
<feature type="transmembrane region" description="Helical" evidence="3">
    <location>
        <begin position="556"/>
        <end position="578"/>
    </location>
</feature>
<protein>
    <recommendedName>
        <fullName evidence="7">Envelope fusion protein</fullName>
    </recommendedName>
</protein>
<evidence type="ECO:0000256" key="3">
    <source>
        <dbReference type="SAM" id="Phobius"/>
    </source>
</evidence>
<comment type="caution">
    <text evidence="5">The sequence shown here is derived from an EMBL/GenBank/DDBJ whole genome shotgun (WGS) entry which is preliminary data.</text>
</comment>
<keyword evidence="3" id="KW-0472">Membrane</keyword>
<dbReference type="EMBL" id="JBJJXI010000113">
    <property type="protein sequence ID" value="KAL3391025.1"/>
    <property type="molecule type" value="Genomic_DNA"/>
</dbReference>
<evidence type="ECO:0008006" key="7">
    <source>
        <dbReference type="Google" id="ProtNLM"/>
    </source>
</evidence>
<evidence type="ECO:0000256" key="1">
    <source>
        <dbReference type="SAM" id="Coils"/>
    </source>
</evidence>
<feature type="chain" id="PRO_5044869503" description="Envelope fusion protein" evidence="4">
    <location>
        <begin position="19"/>
        <end position="619"/>
    </location>
</feature>
<evidence type="ECO:0000256" key="2">
    <source>
        <dbReference type="SAM" id="MobiDB-lite"/>
    </source>
</evidence>
<evidence type="ECO:0000313" key="6">
    <source>
        <dbReference type="Proteomes" id="UP001627154"/>
    </source>
</evidence>
<reference evidence="5 6" key="1">
    <citation type="journal article" date="2024" name="bioRxiv">
        <title>A reference genome for Trichogramma kaykai: A tiny desert-dwelling parasitoid wasp with competing sex-ratio distorters.</title>
        <authorList>
            <person name="Culotta J."/>
            <person name="Lindsey A.R."/>
        </authorList>
    </citation>
    <scope>NUCLEOTIDE SEQUENCE [LARGE SCALE GENOMIC DNA]</scope>
    <source>
        <strain evidence="5 6">KSX58</strain>
    </source>
</reference>
<dbReference type="Pfam" id="PF12259">
    <property type="entry name" value="Baculo_F"/>
    <property type="match status" value="1"/>
</dbReference>
<evidence type="ECO:0000256" key="4">
    <source>
        <dbReference type="SAM" id="SignalP"/>
    </source>
</evidence>
<feature type="region of interest" description="Disordered" evidence="2">
    <location>
        <begin position="588"/>
        <end position="619"/>
    </location>
</feature>
<gene>
    <name evidence="5" type="ORF">TKK_014273</name>
</gene>
<feature type="signal peptide" evidence="4">
    <location>
        <begin position="1"/>
        <end position="18"/>
    </location>
</feature>
<organism evidence="5 6">
    <name type="scientific">Trichogramma kaykai</name>
    <dbReference type="NCBI Taxonomy" id="54128"/>
    <lineage>
        <taxon>Eukaryota</taxon>
        <taxon>Metazoa</taxon>
        <taxon>Ecdysozoa</taxon>
        <taxon>Arthropoda</taxon>
        <taxon>Hexapoda</taxon>
        <taxon>Insecta</taxon>
        <taxon>Pterygota</taxon>
        <taxon>Neoptera</taxon>
        <taxon>Endopterygota</taxon>
        <taxon>Hymenoptera</taxon>
        <taxon>Apocrita</taxon>
        <taxon>Proctotrupomorpha</taxon>
        <taxon>Chalcidoidea</taxon>
        <taxon>Trichogrammatidae</taxon>
        <taxon>Trichogramma</taxon>
    </lineage>
</organism>
<dbReference type="Proteomes" id="UP001627154">
    <property type="component" value="Unassembled WGS sequence"/>
</dbReference>